<feature type="region of interest" description="Disordered" evidence="5">
    <location>
        <begin position="682"/>
        <end position="717"/>
    </location>
</feature>
<dbReference type="GO" id="GO:0010571">
    <property type="term" value="P:positive regulation of nuclear cell cycle DNA replication"/>
    <property type="evidence" value="ECO:0007669"/>
    <property type="project" value="TreeGrafter"/>
</dbReference>
<sequence>MICYNNSELADLLWYSWNSVLCLLLKSPSWCGPLLKNKTQQTIMKRNKIVKDNHSHSCVPSGTKQLAAGESCLNSRRKLDFKNKLPLDGKRIYLDLRGLKQRNVEESLSKFGAIIEKFLSKEIHYFVTDQSKVKEKNDDPNTSGSPSVYMSSPFNSGQTPSPSTFDKKALSVTRGRAMLQCVKIDSVPENIVDKARKLGVKIVPYTSLMKWISKEKTLLENAKAACVSNLRAKTVDNQKRKKTAKLKYLKKPYIKFEAINKHYRPVVMEFTSWPHINLSSAPGSCPFDEWLSCVSATKPQPANKDVPVAWSAESGAPQNAANLTRNNNNNNNTTTTTTKKCTLSQQVASQKIPGRRLVNWERRKLAEKKLRQGFCECCDVRFDDVKKHLNSTEHCAFRKNEANYKQLDKLIDRGRAIHQFVENVVSEMVSSSDDNSERDYEFSESTDKVMLLSLKNSSPDAQQTKRQSEKHCHSLTAHSLSSCDVSIEDVTTKNLLMKESDAQSLALENPQTPLKKVSQITKRASENSWKSPTRSPFKCLFNSPSRLDRHCNDKSPLCNKQAKQTAVSLSAMTAKAEPLISPSKPLEFPNKIKRHLSTLQNDIPPDCIAPSKSLKNSEQENYKPSVNCLPPQLEKFPIPKCNKAPKSEKHVCLSEQQKTIKSPVGNVCLNLSPPVLEKWDKLTTNHSPENSPEANHTVQVKRSFRSSSHKKPQSKRQRLVKLGEKWQVLSQQSVKKILFNDESPESFIGFHPQEIFKSDYSSDISFETVSEVLLTDHSDFEWTLGNSDGPFSEPSSQTAGGHRTSFSWDSVQEACSNHEVSVRHSPNTEKKSSPLTQIPEGGSTYTCSPTESVTRPKSTTVPNSSHLLNEDSLDKPETTSDQKLYGKSVKDPTDASLQHTSPISIPVQSFPTPLIQDIQFPTHLNFQNLDSVASSVYNFNTVETPFPSQVPPTSINTYNNLPCTDMGCLPNSTTISTVQSFQIFSPVFSCEDSELPAMPSVSNQVQLPQHVADFKSQDQNISEDSHAAVDFQNLLPPTLTSINEQTFTTASPFQSNEAQLPLNSTATYDPLPVLNFESSFNLPVQNFEMLPNLVTAVEVNTTFSPISTILTAPLTAETNFSPSISTELPHQSQCDSAQNAGTIGADIEQISETAVAVPDCLSDNEGQTQNVSNVDHQHQPVQVTELAASSSSSSSFFDSSASSELNPSLTSEQQEVSPVIGFVSLSNFATSHIEDCGMSVRRDFRIQPSMLSHSTESSSKSANSVTQKCKPSKKLCGFVTGYQDSKQTIDNSSVPLVTHSDLLSDYKSSQYSSTCSSDPQVSNSTNTSKSESDTIDSLVKLAADNTEDAASDETVATSDWNTLKNDSYADVKDSGFLSIEEITPKKSPMLTDSKSSEFSKKFSALAKPCSVVLEKTDLLLAGFSHKALDKQNIFSVKRANSTLNKTPEAVSKPRLLKRLSDTHKTFRLDYIPSGNTNRRLTPRMSTYRTRCK</sequence>
<dbReference type="Proteomes" id="UP001162480">
    <property type="component" value="Chromosome 9"/>
</dbReference>
<evidence type="ECO:0000313" key="7">
    <source>
        <dbReference type="EMBL" id="CAI9727672.1"/>
    </source>
</evidence>
<feature type="compositionally biased region" description="Polar residues" evidence="5">
    <location>
        <begin position="1319"/>
        <end position="1329"/>
    </location>
</feature>
<feature type="compositionally biased region" description="Low complexity" evidence="5">
    <location>
        <begin position="324"/>
        <end position="337"/>
    </location>
</feature>
<dbReference type="InterPro" id="IPR051590">
    <property type="entry name" value="Replication_Regulatory_Kinase"/>
</dbReference>
<dbReference type="SMART" id="SM00586">
    <property type="entry name" value="ZnF_DBF"/>
    <property type="match status" value="1"/>
</dbReference>
<feature type="compositionally biased region" description="Basic residues" evidence="5">
    <location>
        <begin position="702"/>
        <end position="717"/>
    </location>
</feature>
<feature type="region of interest" description="Disordered" evidence="5">
    <location>
        <begin position="785"/>
        <end position="804"/>
    </location>
</feature>
<protein>
    <submittedName>
        <fullName evidence="7">Serine-rich platelets-like</fullName>
    </submittedName>
</protein>
<feature type="compositionally biased region" description="Polar residues" evidence="5">
    <location>
        <begin position="843"/>
        <end position="867"/>
    </location>
</feature>
<keyword evidence="2 4" id="KW-0863">Zinc-finger</keyword>
<feature type="compositionally biased region" description="Basic and acidic residues" evidence="5">
    <location>
        <begin position="820"/>
        <end position="832"/>
    </location>
</feature>
<feature type="compositionally biased region" description="Basic and acidic residues" evidence="5">
    <location>
        <begin position="868"/>
        <end position="880"/>
    </location>
</feature>
<dbReference type="EMBL" id="OX597822">
    <property type="protein sequence ID" value="CAI9727672.1"/>
    <property type="molecule type" value="Genomic_DNA"/>
</dbReference>
<dbReference type="Gene3D" id="6.10.250.3410">
    <property type="entry name" value="DBF zinc finger"/>
    <property type="match status" value="1"/>
</dbReference>
<evidence type="ECO:0000256" key="1">
    <source>
        <dbReference type="ARBA" id="ARBA00022723"/>
    </source>
</evidence>
<feature type="region of interest" description="Disordered" evidence="5">
    <location>
        <begin position="817"/>
        <end position="896"/>
    </location>
</feature>
<dbReference type="InterPro" id="IPR006572">
    <property type="entry name" value="Znf_DBF"/>
</dbReference>
<evidence type="ECO:0000313" key="8">
    <source>
        <dbReference type="Proteomes" id="UP001162480"/>
    </source>
</evidence>
<dbReference type="GO" id="GO:0003676">
    <property type="term" value="F:nucleic acid binding"/>
    <property type="evidence" value="ECO:0007669"/>
    <property type="project" value="InterPro"/>
</dbReference>
<keyword evidence="8" id="KW-1185">Reference proteome</keyword>
<keyword evidence="1" id="KW-0479">Metal-binding</keyword>
<dbReference type="GO" id="GO:0043539">
    <property type="term" value="F:protein serine/threonine kinase activator activity"/>
    <property type="evidence" value="ECO:0007669"/>
    <property type="project" value="TreeGrafter"/>
</dbReference>
<feature type="region of interest" description="Disordered" evidence="5">
    <location>
        <begin position="133"/>
        <end position="166"/>
    </location>
</feature>
<dbReference type="PANTHER" id="PTHR15375:SF26">
    <property type="entry name" value="PROTEIN CHIFFON"/>
    <property type="match status" value="1"/>
</dbReference>
<dbReference type="GO" id="GO:1901987">
    <property type="term" value="P:regulation of cell cycle phase transition"/>
    <property type="evidence" value="ECO:0007669"/>
    <property type="project" value="TreeGrafter"/>
</dbReference>
<organism evidence="7 8">
    <name type="scientific">Octopus vulgaris</name>
    <name type="common">Common octopus</name>
    <dbReference type="NCBI Taxonomy" id="6645"/>
    <lineage>
        <taxon>Eukaryota</taxon>
        <taxon>Metazoa</taxon>
        <taxon>Spiralia</taxon>
        <taxon>Lophotrochozoa</taxon>
        <taxon>Mollusca</taxon>
        <taxon>Cephalopoda</taxon>
        <taxon>Coleoidea</taxon>
        <taxon>Octopodiformes</taxon>
        <taxon>Octopoda</taxon>
        <taxon>Incirrata</taxon>
        <taxon>Octopodidae</taxon>
        <taxon>Octopus</taxon>
    </lineage>
</organism>
<dbReference type="InterPro" id="IPR038545">
    <property type="entry name" value="Znf_DBF_sf"/>
</dbReference>
<dbReference type="GO" id="GO:0008270">
    <property type="term" value="F:zinc ion binding"/>
    <property type="evidence" value="ECO:0007669"/>
    <property type="project" value="UniProtKB-KW"/>
</dbReference>
<dbReference type="PROSITE" id="PS51265">
    <property type="entry name" value="ZF_DBF4"/>
    <property type="match status" value="1"/>
</dbReference>
<evidence type="ECO:0000256" key="3">
    <source>
        <dbReference type="ARBA" id="ARBA00022833"/>
    </source>
</evidence>
<dbReference type="FunFam" id="6.10.250.3410:FF:000001">
    <property type="entry name" value="Protein DBF4 homolog A"/>
    <property type="match status" value="1"/>
</dbReference>
<name>A0AA36F7U8_OCTVU</name>
<feature type="compositionally biased region" description="Polar residues" evidence="5">
    <location>
        <begin position="793"/>
        <end position="804"/>
    </location>
</feature>
<reference evidence="7" key="1">
    <citation type="submission" date="2023-08" db="EMBL/GenBank/DDBJ databases">
        <authorList>
            <person name="Alioto T."/>
            <person name="Alioto T."/>
            <person name="Gomez Garrido J."/>
        </authorList>
    </citation>
    <scope>NUCLEOTIDE SEQUENCE</scope>
</reference>
<feature type="region of interest" description="Disordered" evidence="5">
    <location>
        <begin position="1311"/>
        <end position="1333"/>
    </location>
</feature>
<feature type="region of interest" description="Disordered" evidence="5">
    <location>
        <begin position="318"/>
        <end position="337"/>
    </location>
</feature>
<accession>A0AA36F7U8</accession>
<feature type="compositionally biased region" description="Polar residues" evidence="5">
    <location>
        <begin position="140"/>
        <end position="164"/>
    </location>
</feature>
<gene>
    <name evidence="7" type="ORF">OCTVUL_1B030940</name>
</gene>
<dbReference type="GO" id="GO:0031431">
    <property type="term" value="C:Dbf4-dependent protein kinase complex"/>
    <property type="evidence" value="ECO:0007669"/>
    <property type="project" value="TreeGrafter"/>
</dbReference>
<keyword evidence="3" id="KW-0862">Zinc</keyword>
<evidence type="ECO:0000256" key="5">
    <source>
        <dbReference type="SAM" id="MobiDB-lite"/>
    </source>
</evidence>
<evidence type="ECO:0000259" key="6">
    <source>
        <dbReference type="PROSITE" id="PS51265"/>
    </source>
</evidence>
<evidence type="ECO:0000256" key="2">
    <source>
        <dbReference type="ARBA" id="ARBA00022771"/>
    </source>
</evidence>
<proteinExistence type="predicted"/>
<feature type="domain" description="DBF4-type" evidence="6">
    <location>
        <begin position="368"/>
        <end position="417"/>
    </location>
</feature>
<dbReference type="Pfam" id="PF07535">
    <property type="entry name" value="zf-DBF"/>
    <property type="match status" value="1"/>
</dbReference>
<dbReference type="PANTHER" id="PTHR15375">
    <property type="entry name" value="ACTIVATOR OF S-PHASE KINASE-RELATED"/>
    <property type="match status" value="1"/>
</dbReference>
<evidence type="ECO:0000256" key="4">
    <source>
        <dbReference type="PROSITE-ProRule" id="PRU00600"/>
    </source>
</evidence>
<feature type="compositionally biased region" description="Polar residues" evidence="5">
    <location>
        <begin position="684"/>
        <end position="700"/>
    </location>
</feature>